<reference evidence="2 3" key="1">
    <citation type="submission" date="2016-11" db="EMBL/GenBank/DDBJ databases">
        <authorList>
            <person name="Jaros S."/>
            <person name="Januszkiewicz K."/>
            <person name="Wedrychowicz H."/>
        </authorList>
    </citation>
    <scope>NUCLEOTIDE SEQUENCE [LARGE SCALE GENOMIC DNA]</scope>
    <source>
        <strain evidence="2 3">DSM 3074</strain>
    </source>
</reference>
<name>A0A1M6CDZ7_9FIRM</name>
<accession>A0A1M6CDZ7</accession>
<feature type="signal peptide" evidence="1">
    <location>
        <begin position="1"/>
        <end position="20"/>
    </location>
</feature>
<keyword evidence="1" id="KW-0732">Signal</keyword>
<dbReference type="Proteomes" id="UP000191240">
    <property type="component" value="Unassembled WGS sequence"/>
</dbReference>
<dbReference type="AlphaFoldDB" id="A0A1M6CDZ7"/>
<dbReference type="SUPFAM" id="SSF56281">
    <property type="entry name" value="Metallo-hydrolase/oxidoreductase"/>
    <property type="match status" value="1"/>
</dbReference>
<dbReference type="OrthoDB" id="361301at2"/>
<dbReference type="EMBL" id="FQYW01000008">
    <property type="protein sequence ID" value="SHI59239.1"/>
    <property type="molecule type" value="Genomic_DNA"/>
</dbReference>
<proteinExistence type="predicted"/>
<evidence type="ECO:0000313" key="2">
    <source>
        <dbReference type="EMBL" id="SHI59239.1"/>
    </source>
</evidence>
<evidence type="ECO:0000256" key="1">
    <source>
        <dbReference type="SAM" id="SignalP"/>
    </source>
</evidence>
<sequence>MKIKKIIIPALLALSLPFITGPVSGTVAEAAAVVTVNNIQAPSASTLKLTKGEVTVYNFGSAKLHAYKTNDVLSDECYVLESKEGLVLLESTAFKENVQELNNYIHSLNKPLKGMFLSYHSNGYNTYPDVPIYATEKALASWGEKGGVKALTDNFVQAFGDSVDTNLPNNATIVKTGDSVNVAGIEFNILPTADEDYSVEIPALGIVYRHMLGAKVHNILPSIDYIDAELNDMKRYQAANYQMILTSHHTPEGQDAVATKIKYLLKVKDLAVQCKDKDDFIQQVKNTFPDYEGVNYLEMSAGFLFQ</sequence>
<organism evidence="2 3">
    <name type="scientific">Anaerovibrio lipolyticus DSM 3074</name>
    <dbReference type="NCBI Taxonomy" id="1120997"/>
    <lineage>
        <taxon>Bacteria</taxon>
        <taxon>Bacillati</taxon>
        <taxon>Bacillota</taxon>
        <taxon>Negativicutes</taxon>
        <taxon>Selenomonadales</taxon>
        <taxon>Selenomonadaceae</taxon>
        <taxon>Anaerovibrio</taxon>
    </lineage>
</organism>
<dbReference type="InterPro" id="IPR036866">
    <property type="entry name" value="RibonucZ/Hydroxyglut_hydro"/>
</dbReference>
<dbReference type="RefSeq" id="WP_052212204.1">
    <property type="nucleotide sequence ID" value="NZ_FQYW01000008.1"/>
</dbReference>
<evidence type="ECO:0000313" key="3">
    <source>
        <dbReference type="Proteomes" id="UP000191240"/>
    </source>
</evidence>
<feature type="chain" id="PRO_5039609282" evidence="1">
    <location>
        <begin position="21"/>
        <end position="306"/>
    </location>
</feature>
<dbReference type="Gene3D" id="3.60.15.10">
    <property type="entry name" value="Ribonuclease Z/Hydroxyacylglutathione hydrolase-like"/>
    <property type="match status" value="1"/>
</dbReference>
<protein>
    <submittedName>
        <fullName evidence="2">Uncharacterized protein</fullName>
    </submittedName>
</protein>
<gene>
    <name evidence="2" type="ORF">SAMN02745671_01063</name>
</gene>